<comment type="caution">
    <text evidence="3">The sequence shown here is derived from an EMBL/GenBank/DDBJ whole genome shotgun (WGS) entry which is preliminary data.</text>
</comment>
<dbReference type="Proteomes" id="UP001347146">
    <property type="component" value="Unassembled WGS sequence"/>
</dbReference>
<evidence type="ECO:0000259" key="2">
    <source>
        <dbReference type="Pfam" id="PF02698"/>
    </source>
</evidence>
<dbReference type="PANTHER" id="PTHR30336">
    <property type="entry name" value="INNER MEMBRANE PROTEIN, PROBABLE PERMEASE"/>
    <property type="match status" value="1"/>
</dbReference>
<name>A0ABU7MDH8_9ACTN</name>
<organism evidence="3 4">
    <name type="scientific">Gordonia sesuvii</name>
    <dbReference type="NCBI Taxonomy" id="3116777"/>
    <lineage>
        <taxon>Bacteria</taxon>
        <taxon>Bacillati</taxon>
        <taxon>Actinomycetota</taxon>
        <taxon>Actinomycetes</taxon>
        <taxon>Mycobacteriales</taxon>
        <taxon>Gordoniaceae</taxon>
        <taxon>Gordonia</taxon>
    </lineage>
</organism>
<feature type="transmembrane region" description="Helical" evidence="1">
    <location>
        <begin position="29"/>
        <end position="51"/>
    </location>
</feature>
<dbReference type="EMBL" id="JAZDUF010000003">
    <property type="protein sequence ID" value="MEE3851155.1"/>
    <property type="molecule type" value="Genomic_DNA"/>
</dbReference>
<accession>A0ABU7MDH8</accession>
<protein>
    <submittedName>
        <fullName evidence="3">YdcF family protein</fullName>
    </submittedName>
</protein>
<evidence type="ECO:0000256" key="1">
    <source>
        <dbReference type="SAM" id="Phobius"/>
    </source>
</evidence>
<feature type="transmembrane region" description="Helical" evidence="1">
    <location>
        <begin position="326"/>
        <end position="347"/>
    </location>
</feature>
<feature type="transmembrane region" description="Helical" evidence="1">
    <location>
        <begin position="129"/>
        <end position="161"/>
    </location>
</feature>
<keyword evidence="1" id="KW-0472">Membrane</keyword>
<dbReference type="InterPro" id="IPR003848">
    <property type="entry name" value="DUF218"/>
</dbReference>
<dbReference type="InterPro" id="IPR014729">
    <property type="entry name" value="Rossmann-like_a/b/a_fold"/>
</dbReference>
<keyword evidence="1" id="KW-0812">Transmembrane</keyword>
<feature type="transmembrane region" description="Helical" evidence="1">
    <location>
        <begin position="101"/>
        <end position="122"/>
    </location>
</feature>
<evidence type="ECO:0000313" key="4">
    <source>
        <dbReference type="Proteomes" id="UP001347146"/>
    </source>
</evidence>
<evidence type="ECO:0000313" key="3">
    <source>
        <dbReference type="EMBL" id="MEE3851155.1"/>
    </source>
</evidence>
<dbReference type="RefSeq" id="WP_330432839.1">
    <property type="nucleotide sequence ID" value="NZ_JAZDUF010000003.1"/>
</dbReference>
<keyword evidence="1" id="KW-1133">Transmembrane helix</keyword>
<dbReference type="InterPro" id="IPR051599">
    <property type="entry name" value="Cell_Envelope_Assoc"/>
</dbReference>
<dbReference type="CDD" id="cd06259">
    <property type="entry name" value="YdcF-like"/>
    <property type="match status" value="1"/>
</dbReference>
<keyword evidence="4" id="KW-1185">Reference proteome</keyword>
<dbReference type="Gene3D" id="3.40.50.620">
    <property type="entry name" value="HUPs"/>
    <property type="match status" value="1"/>
</dbReference>
<feature type="transmembrane region" description="Helical" evidence="1">
    <location>
        <begin position="58"/>
        <end position="81"/>
    </location>
</feature>
<gene>
    <name evidence="3" type="ORF">VZC37_12475</name>
</gene>
<feature type="domain" description="DUF218" evidence="2">
    <location>
        <begin position="173"/>
        <end position="314"/>
    </location>
</feature>
<sequence length="348" mass="37019">MYIFAAVWALLVLSGLITAWRDPRRLRPGLYFAAAGVLAVMLLVFFGVAATGSELTGAWTLIAVGMCGLLAIVALGIYLIVNGVDLARKEGARPATLLSSLLGALLVGYVAAVFVGVVIGWFDAAASNTFLLLVLAIGLPAGYLGFVFVAFLGWSLVYAIYGRRRARTQPVGAVIVLGAGLIGGDRVSPLLAGRLDRGRELMDLAIGTGLDPILVCSGGRGNDERLSEAEAMSNYLADHGVDRGRVRLEDDSTDTAENLTFTKRLLDEHHTSGAAAVVTSDYHAFRAATLMRSAGIEGFSTGAHTAAYFFPNAQVREFVAILRDHWQLNLAVIVVLSVPWVMSLVNIL</sequence>
<reference evidence="3 4" key="1">
    <citation type="submission" date="2024-01" db="EMBL/GenBank/DDBJ databases">
        <title>Draft genome sequence of Gordonia sp. LSe1-13.</title>
        <authorList>
            <person name="Suphannarot A."/>
            <person name="Mingma R."/>
        </authorList>
    </citation>
    <scope>NUCLEOTIDE SEQUENCE [LARGE SCALE GENOMIC DNA]</scope>
    <source>
        <strain evidence="3 4">LSe1-13</strain>
    </source>
</reference>
<proteinExistence type="predicted"/>
<dbReference type="PANTHER" id="PTHR30336:SF4">
    <property type="entry name" value="ENVELOPE BIOGENESIS FACTOR ELYC"/>
    <property type="match status" value="1"/>
</dbReference>
<dbReference type="Pfam" id="PF02698">
    <property type="entry name" value="DUF218"/>
    <property type="match status" value="1"/>
</dbReference>